<organism evidence="1 2">
    <name type="scientific">Populus trichocarpa</name>
    <name type="common">Western balsam poplar</name>
    <name type="synonym">Populus balsamifera subsp. trichocarpa</name>
    <dbReference type="NCBI Taxonomy" id="3694"/>
    <lineage>
        <taxon>Eukaryota</taxon>
        <taxon>Viridiplantae</taxon>
        <taxon>Streptophyta</taxon>
        <taxon>Embryophyta</taxon>
        <taxon>Tracheophyta</taxon>
        <taxon>Spermatophyta</taxon>
        <taxon>Magnoliopsida</taxon>
        <taxon>eudicotyledons</taxon>
        <taxon>Gunneridae</taxon>
        <taxon>Pentapetalae</taxon>
        <taxon>rosids</taxon>
        <taxon>fabids</taxon>
        <taxon>Malpighiales</taxon>
        <taxon>Salicaceae</taxon>
        <taxon>Saliceae</taxon>
        <taxon>Populus</taxon>
    </lineage>
</organism>
<evidence type="ECO:0000313" key="1">
    <source>
        <dbReference type="EMBL" id="RQO91864.1"/>
    </source>
</evidence>
<keyword evidence="2" id="KW-1185">Reference proteome</keyword>
<gene>
    <name evidence="1" type="ORF">POPTR_006G176050</name>
</gene>
<protein>
    <submittedName>
        <fullName evidence="1">Uncharacterized protein</fullName>
    </submittedName>
</protein>
<reference evidence="1 2" key="1">
    <citation type="journal article" date="2006" name="Science">
        <title>The genome of black cottonwood, Populus trichocarpa (Torr. &amp; Gray).</title>
        <authorList>
            <person name="Tuskan G.A."/>
            <person name="Difazio S."/>
            <person name="Jansson S."/>
            <person name="Bohlmann J."/>
            <person name="Grigoriev I."/>
            <person name="Hellsten U."/>
            <person name="Putnam N."/>
            <person name="Ralph S."/>
            <person name="Rombauts S."/>
            <person name="Salamov A."/>
            <person name="Schein J."/>
            <person name="Sterck L."/>
            <person name="Aerts A."/>
            <person name="Bhalerao R.R."/>
            <person name="Bhalerao R.P."/>
            <person name="Blaudez D."/>
            <person name="Boerjan W."/>
            <person name="Brun A."/>
            <person name="Brunner A."/>
            <person name="Busov V."/>
            <person name="Campbell M."/>
            <person name="Carlson J."/>
            <person name="Chalot M."/>
            <person name="Chapman J."/>
            <person name="Chen G.L."/>
            <person name="Cooper D."/>
            <person name="Coutinho P.M."/>
            <person name="Couturier J."/>
            <person name="Covert S."/>
            <person name="Cronk Q."/>
            <person name="Cunningham R."/>
            <person name="Davis J."/>
            <person name="Degroeve S."/>
            <person name="Dejardin A."/>
            <person name="Depamphilis C."/>
            <person name="Detter J."/>
            <person name="Dirks B."/>
            <person name="Dubchak I."/>
            <person name="Duplessis S."/>
            <person name="Ehlting J."/>
            <person name="Ellis B."/>
            <person name="Gendler K."/>
            <person name="Goodstein D."/>
            <person name="Gribskov M."/>
            <person name="Grimwood J."/>
            <person name="Groover A."/>
            <person name="Gunter L."/>
            <person name="Hamberger B."/>
            <person name="Heinze B."/>
            <person name="Helariutta Y."/>
            <person name="Henrissat B."/>
            <person name="Holligan D."/>
            <person name="Holt R."/>
            <person name="Huang W."/>
            <person name="Islam-Faridi N."/>
            <person name="Jones S."/>
            <person name="Jones-Rhoades M."/>
            <person name="Jorgensen R."/>
            <person name="Joshi C."/>
            <person name="Kangasjarvi J."/>
            <person name="Karlsson J."/>
            <person name="Kelleher C."/>
            <person name="Kirkpatrick R."/>
            <person name="Kirst M."/>
            <person name="Kohler A."/>
            <person name="Kalluri U."/>
            <person name="Larimer F."/>
            <person name="Leebens-Mack J."/>
            <person name="Leple J.C."/>
            <person name="Locascio P."/>
            <person name="Lou Y."/>
            <person name="Lucas S."/>
            <person name="Martin F."/>
            <person name="Montanini B."/>
            <person name="Napoli C."/>
            <person name="Nelson D.R."/>
            <person name="Nelson C."/>
            <person name="Nieminen K."/>
            <person name="Nilsson O."/>
            <person name="Pereda V."/>
            <person name="Peter G."/>
            <person name="Philippe R."/>
            <person name="Pilate G."/>
            <person name="Poliakov A."/>
            <person name="Razumovskaya J."/>
            <person name="Richardson P."/>
            <person name="Rinaldi C."/>
            <person name="Ritland K."/>
            <person name="Rouze P."/>
            <person name="Ryaboy D."/>
            <person name="Schmutz J."/>
            <person name="Schrader J."/>
            <person name="Segerman B."/>
            <person name="Shin H."/>
            <person name="Siddiqui A."/>
            <person name="Sterky F."/>
            <person name="Terry A."/>
            <person name="Tsai C.J."/>
            <person name="Uberbacher E."/>
            <person name="Unneberg P."/>
            <person name="Vahala J."/>
            <person name="Wall K."/>
            <person name="Wessler S."/>
            <person name="Yang G."/>
            <person name="Yin T."/>
            <person name="Douglas C."/>
            <person name="Marra M."/>
            <person name="Sandberg G."/>
            <person name="Van de Peer Y."/>
            <person name="Rokhsar D."/>
        </authorList>
    </citation>
    <scope>NUCLEOTIDE SEQUENCE [LARGE SCALE GENOMIC DNA]</scope>
    <source>
        <strain evidence="2">cv. Nisqually</strain>
    </source>
</reference>
<name>A0A3N7GLS1_POPTR</name>
<evidence type="ECO:0000313" key="2">
    <source>
        <dbReference type="Proteomes" id="UP000006729"/>
    </source>
</evidence>
<accession>A0A3N7GLS1</accession>
<proteinExistence type="predicted"/>
<dbReference type="InParanoid" id="A0A3N7GLS1"/>
<sequence>MKPLVSLYLQSLKPYISRLSLPLLLRFLVLKHVQDFAGLASKAYLGDWNQSLSFNLLYTCSLIYHGHQTLQLLLVDDKYSIT</sequence>
<dbReference type="AlphaFoldDB" id="A0A3N7GLS1"/>
<dbReference type="Proteomes" id="UP000006729">
    <property type="component" value="Chromosome 6"/>
</dbReference>
<dbReference type="EMBL" id="CM009295">
    <property type="protein sequence ID" value="RQO91864.1"/>
    <property type="molecule type" value="Genomic_DNA"/>
</dbReference>